<keyword evidence="1" id="KW-0472">Membrane</keyword>
<dbReference type="InterPro" id="IPR038885">
    <property type="entry name" value="PLB1"/>
</dbReference>
<sequence>MSLPSLDKMLRVFNPSLTVIQSNERDDSLREQARTIAESIQELKGYENVWKLILIAATIQDGEASESRQTAVEVLEAIEELHRQLPLKTFIAVLRTSGNGIWSDATHSHIACQDMLSMWKTHSKYNSMSVWDQMETIVAKNYRNSEFTVEVLPLLRESALTNLPDQMDLSVLGYDCAHFSERGLSLLHIAIWNSLFTKSADRLRQYRPVAPPLLCPDFRCPFLRTVTNSGFCIWKEPLVAEETSIYPKLITLCVLVFCLVLAVAVLFFVCRKPRGTKDIKKPAKSFGASLSSIKFIDEDAV</sequence>
<reference evidence="2 3" key="1">
    <citation type="submission" date="2019-10" db="EMBL/GenBank/DDBJ databases">
        <title>Assembly and Annotation for the nematode Trichostrongylus colubriformis.</title>
        <authorList>
            <person name="Martin J."/>
        </authorList>
    </citation>
    <scope>NUCLEOTIDE SEQUENCE [LARGE SCALE GENOMIC DNA]</scope>
    <source>
        <strain evidence="2">G859</strain>
        <tissue evidence="2">Whole worm</tissue>
    </source>
</reference>
<evidence type="ECO:0000313" key="3">
    <source>
        <dbReference type="Proteomes" id="UP001331761"/>
    </source>
</evidence>
<dbReference type="PANTHER" id="PTHR21325:SF28">
    <property type="entry name" value="SGNH DOMAIN-CONTAINING PROTEIN"/>
    <property type="match status" value="1"/>
</dbReference>
<dbReference type="EMBL" id="WIXE01012579">
    <property type="protein sequence ID" value="KAK5975831.1"/>
    <property type="molecule type" value="Genomic_DNA"/>
</dbReference>
<evidence type="ECO:0000256" key="1">
    <source>
        <dbReference type="SAM" id="Phobius"/>
    </source>
</evidence>
<proteinExistence type="predicted"/>
<evidence type="ECO:0000313" key="2">
    <source>
        <dbReference type="EMBL" id="KAK5975831.1"/>
    </source>
</evidence>
<keyword evidence="3" id="KW-1185">Reference proteome</keyword>
<dbReference type="Proteomes" id="UP001331761">
    <property type="component" value="Unassembled WGS sequence"/>
</dbReference>
<accession>A0AAN8FA29</accession>
<organism evidence="2 3">
    <name type="scientific">Trichostrongylus colubriformis</name>
    <name type="common">Black scour worm</name>
    <dbReference type="NCBI Taxonomy" id="6319"/>
    <lineage>
        <taxon>Eukaryota</taxon>
        <taxon>Metazoa</taxon>
        <taxon>Ecdysozoa</taxon>
        <taxon>Nematoda</taxon>
        <taxon>Chromadorea</taxon>
        <taxon>Rhabditida</taxon>
        <taxon>Rhabditina</taxon>
        <taxon>Rhabditomorpha</taxon>
        <taxon>Strongyloidea</taxon>
        <taxon>Trichostrongylidae</taxon>
        <taxon>Trichostrongylus</taxon>
    </lineage>
</organism>
<keyword evidence="1" id="KW-1133">Transmembrane helix</keyword>
<dbReference type="AlphaFoldDB" id="A0AAN8FA29"/>
<keyword evidence="1" id="KW-0812">Transmembrane</keyword>
<protein>
    <submittedName>
        <fullName evidence="2">Phospholipase B1 membrane-associated</fullName>
    </submittedName>
</protein>
<dbReference type="GO" id="GO:0004620">
    <property type="term" value="F:phospholipase activity"/>
    <property type="evidence" value="ECO:0007669"/>
    <property type="project" value="InterPro"/>
</dbReference>
<feature type="transmembrane region" description="Helical" evidence="1">
    <location>
        <begin position="249"/>
        <end position="270"/>
    </location>
</feature>
<gene>
    <name evidence="2" type="ORF">GCK32_014226</name>
</gene>
<dbReference type="PANTHER" id="PTHR21325">
    <property type="entry name" value="PHOSPHOLIPASE B, PLB1"/>
    <property type="match status" value="1"/>
</dbReference>
<name>A0AAN8FA29_TRICO</name>
<comment type="caution">
    <text evidence="2">The sequence shown here is derived from an EMBL/GenBank/DDBJ whole genome shotgun (WGS) entry which is preliminary data.</text>
</comment>
<dbReference type="GO" id="GO:0006644">
    <property type="term" value="P:phospholipid metabolic process"/>
    <property type="evidence" value="ECO:0007669"/>
    <property type="project" value="TreeGrafter"/>
</dbReference>